<evidence type="ECO:0000313" key="3">
    <source>
        <dbReference type="Proteomes" id="UP000014062"/>
    </source>
</evidence>
<name>A0A7U9H9Q2_STRLI</name>
<sequence>MRGPAAPGPAPRTGRPPAPAYDGAPGGQPGRAGAPLAVP</sequence>
<dbReference type="AlphaFoldDB" id="A0A7U9H9Q2"/>
<organism evidence="2 3">
    <name type="scientific">Streptomyces lividans 1326</name>
    <dbReference type="NCBI Taxonomy" id="1200984"/>
    <lineage>
        <taxon>Bacteria</taxon>
        <taxon>Bacillati</taxon>
        <taxon>Actinomycetota</taxon>
        <taxon>Actinomycetes</taxon>
        <taxon>Kitasatosporales</taxon>
        <taxon>Streptomycetaceae</taxon>
        <taxon>Streptomyces</taxon>
    </lineage>
</organism>
<evidence type="ECO:0000313" key="2">
    <source>
        <dbReference type="EMBL" id="EOY46540.1"/>
    </source>
</evidence>
<gene>
    <name evidence="2" type="ORF">SLI_1825</name>
</gene>
<dbReference type="Proteomes" id="UP000014062">
    <property type="component" value="Chromosome"/>
</dbReference>
<reference evidence="3" key="1">
    <citation type="journal article" date="2013" name="Genome Biol. Evol.">
        <title>The genome sequence of Streptomyces lividans 66 reveals a novel tRNA-dependent peptide biosynthetic system within a metal-related genomic island.</title>
        <authorList>
            <person name="Cruz-Morales P."/>
            <person name="Vijgenboom E."/>
            <person name="Iruegas-Bocardo F."/>
            <person name="Girard G."/>
            <person name="Yanez-Guerra L.A."/>
            <person name="Ramos-Aboites H.E."/>
            <person name="Pernodet J.L."/>
            <person name="Anne J."/>
            <person name="van Wezel G.P."/>
            <person name="Barona-Gomez F."/>
        </authorList>
    </citation>
    <scope>NUCLEOTIDE SEQUENCE [LARGE SCALE GENOMIC DNA]</scope>
    <source>
        <strain evidence="3">1326</strain>
    </source>
</reference>
<evidence type="ECO:0000256" key="1">
    <source>
        <dbReference type="SAM" id="MobiDB-lite"/>
    </source>
</evidence>
<feature type="compositionally biased region" description="Pro residues" evidence="1">
    <location>
        <begin position="1"/>
        <end position="19"/>
    </location>
</feature>
<feature type="region of interest" description="Disordered" evidence="1">
    <location>
        <begin position="1"/>
        <end position="39"/>
    </location>
</feature>
<dbReference type="EMBL" id="CM001889">
    <property type="protein sequence ID" value="EOY46540.1"/>
    <property type="molecule type" value="Genomic_DNA"/>
</dbReference>
<proteinExistence type="predicted"/>
<protein>
    <submittedName>
        <fullName evidence="2">Uncharacterized protein</fullName>
    </submittedName>
</protein>
<accession>A0A7U9H9Q2</accession>